<dbReference type="UniPathway" id="UPA00087">
    <property type="reaction ID" value="UER00173"/>
</dbReference>
<comment type="cofactor">
    <cofactor evidence="6">
        <name>Mn(2+)</name>
        <dbReference type="ChEBI" id="CHEBI:29035"/>
    </cofactor>
    <text evidence="6">Binds 2 manganese ions.</text>
</comment>
<dbReference type="InterPro" id="IPR017850">
    <property type="entry name" value="Alkaline_phosphatase_core_sf"/>
</dbReference>
<feature type="binding site" evidence="6">
    <location>
        <position position="291"/>
    </location>
    <ligand>
        <name>Mn(2+)</name>
        <dbReference type="ChEBI" id="CHEBI:29035"/>
        <label>2</label>
    </ligand>
</feature>
<comment type="pathway">
    <text evidence="6">Carbohydrate degradation; 2-deoxy-D-ribose 1-phosphate degradation; D-glyceraldehyde 3-phosphate and acetaldehyde from 2-deoxy-alpha-D-ribose 1-phosphate: step 1/2.</text>
</comment>
<evidence type="ECO:0000313" key="10">
    <source>
        <dbReference type="Proteomes" id="UP000057158"/>
    </source>
</evidence>
<evidence type="ECO:0000256" key="2">
    <source>
        <dbReference type="ARBA" id="ARBA00022490"/>
    </source>
</evidence>
<evidence type="ECO:0000256" key="4">
    <source>
        <dbReference type="ARBA" id="ARBA00023211"/>
    </source>
</evidence>
<name>A0A0M4D1E0_9BACT</name>
<feature type="binding site" evidence="6">
    <location>
        <position position="14"/>
    </location>
    <ligand>
        <name>Mn(2+)</name>
        <dbReference type="ChEBI" id="CHEBI:29035"/>
        <label>1</label>
    </ligand>
</feature>
<dbReference type="CDD" id="cd16009">
    <property type="entry name" value="PPM"/>
    <property type="match status" value="1"/>
</dbReference>
<evidence type="ECO:0000256" key="3">
    <source>
        <dbReference type="ARBA" id="ARBA00022723"/>
    </source>
</evidence>
<dbReference type="HAMAP" id="MF_00740">
    <property type="entry name" value="Phosphopentomut"/>
    <property type="match status" value="1"/>
</dbReference>
<dbReference type="GO" id="GO:0006015">
    <property type="term" value="P:5-phosphoribose 1-diphosphate biosynthetic process"/>
    <property type="evidence" value="ECO:0007669"/>
    <property type="project" value="UniProtKB-UniPathway"/>
</dbReference>
<comment type="catalytic activity">
    <reaction evidence="6">
        <text>alpha-D-ribose 1-phosphate = D-ribose 5-phosphate</text>
        <dbReference type="Rhea" id="RHEA:18793"/>
        <dbReference type="ChEBI" id="CHEBI:57720"/>
        <dbReference type="ChEBI" id="CHEBI:78346"/>
        <dbReference type="EC" id="5.4.2.7"/>
    </reaction>
</comment>
<dbReference type="GO" id="GO:0009117">
    <property type="term" value="P:nucleotide metabolic process"/>
    <property type="evidence" value="ECO:0007669"/>
    <property type="project" value="UniProtKB-UniRule"/>
</dbReference>
<dbReference type="PATRIC" id="fig|1603606.3.peg.1224"/>
<dbReference type="GO" id="GO:0005829">
    <property type="term" value="C:cytosol"/>
    <property type="evidence" value="ECO:0007669"/>
    <property type="project" value="TreeGrafter"/>
</dbReference>
<keyword evidence="3 6" id="KW-0479">Metal-binding</keyword>
<dbReference type="STRING" id="1603606.DSOUD_1119"/>
<dbReference type="NCBIfam" id="NF003766">
    <property type="entry name" value="PRK05362.1"/>
    <property type="match status" value="1"/>
</dbReference>
<accession>A0A0M4D1E0</accession>
<feature type="binding site" evidence="6">
    <location>
        <position position="328"/>
    </location>
    <ligand>
        <name>Mn(2+)</name>
        <dbReference type="ChEBI" id="CHEBI:29035"/>
        <label>1</label>
    </ligand>
</feature>
<comment type="similarity">
    <text evidence="1 6">Belongs to the phosphopentomutase family.</text>
</comment>
<dbReference type="SUPFAM" id="SSF143856">
    <property type="entry name" value="DeoB insert domain-like"/>
    <property type="match status" value="1"/>
</dbReference>
<evidence type="ECO:0000313" key="9">
    <source>
        <dbReference type="EMBL" id="ALC15901.1"/>
    </source>
</evidence>
<dbReference type="Pfam" id="PF01676">
    <property type="entry name" value="Metalloenzyme"/>
    <property type="match status" value="1"/>
</dbReference>
<dbReference type="KEGG" id="des:DSOUD_1119"/>
<dbReference type="RefSeq" id="WP_053550058.1">
    <property type="nucleotide sequence ID" value="NZ_CP010802.1"/>
</dbReference>
<dbReference type="NCBIfam" id="TIGR01696">
    <property type="entry name" value="deoB"/>
    <property type="match status" value="1"/>
</dbReference>
<feature type="binding site" evidence="6">
    <location>
        <position position="339"/>
    </location>
    <ligand>
        <name>Mn(2+)</name>
        <dbReference type="ChEBI" id="CHEBI:29035"/>
        <label>2</label>
    </ligand>
</feature>
<sequence length="392" mass="41733">MAGVRRRVLLITLDGCGVGAAPDADLYGDRGANTLLHVAEACGGVNLPNLQCLGLGNILPLPGVAPVSAPAAAFGRMEERSFGKDTTTGHWEIAGILQEEPLPTYPEGYPAEIIDAFCRETGLDPLGNVAASGTEILRLLGEEHLATGRPIVYTSADSVFQIAAHEEVIAVERLYEICRIARSILNPYRVGRVIARPFVGTSPADFKRTSRRHDFSLPPTGETVLDRLVAAGLSVYGVGKISDIFAGRGVSEGVYSKSNADGMKKTLAALARVEEGLVFTNLVDFDMEYGHRLDPLGFGRALEEFDSWLPTLFEALLPSDLLLITADHGCDPTTAGTDHSREYVPLLAWWPGCSGGVDLGVRRSFADVAATVGEVFGVGTGLSGDGFLNDLH</sequence>
<feature type="domain" description="Metalloenzyme" evidence="8">
    <location>
        <begin position="7"/>
        <end position="377"/>
    </location>
</feature>
<dbReference type="InterPro" id="IPR006124">
    <property type="entry name" value="Metalloenzyme"/>
</dbReference>
<dbReference type="PANTHER" id="PTHR21110">
    <property type="entry name" value="PHOSPHOPENTOMUTASE"/>
    <property type="match status" value="1"/>
</dbReference>
<dbReference type="GO" id="GO:0043094">
    <property type="term" value="P:metabolic compound salvage"/>
    <property type="evidence" value="ECO:0007669"/>
    <property type="project" value="UniProtKB-UniRule"/>
</dbReference>
<dbReference type="FunFam" id="3.30.70.1250:FF:000001">
    <property type="entry name" value="Phosphopentomutase"/>
    <property type="match status" value="1"/>
</dbReference>
<evidence type="ECO:0000256" key="1">
    <source>
        <dbReference type="ARBA" id="ARBA00010373"/>
    </source>
</evidence>
<protein>
    <recommendedName>
        <fullName evidence="6 7">Phosphopentomutase</fullName>
        <ecNumber evidence="6 7">5.4.2.7</ecNumber>
    </recommendedName>
    <alternativeName>
        <fullName evidence="6">Phosphodeoxyribomutase</fullName>
    </alternativeName>
</protein>
<keyword evidence="2 6" id="KW-0963">Cytoplasm</keyword>
<organism evidence="9 10">
    <name type="scientific">Desulfuromonas soudanensis</name>
    <dbReference type="NCBI Taxonomy" id="1603606"/>
    <lineage>
        <taxon>Bacteria</taxon>
        <taxon>Pseudomonadati</taxon>
        <taxon>Thermodesulfobacteriota</taxon>
        <taxon>Desulfuromonadia</taxon>
        <taxon>Desulfuromonadales</taxon>
        <taxon>Desulfuromonadaceae</taxon>
        <taxon>Desulfuromonas</taxon>
    </lineage>
</organism>
<dbReference type="AlphaFoldDB" id="A0A0M4D1E0"/>
<evidence type="ECO:0000256" key="5">
    <source>
        <dbReference type="ARBA" id="ARBA00023235"/>
    </source>
</evidence>
<keyword evidence="5 6" id="KW-0413">Isomerase</keyword>
<dbReference type="SUPFAM" id="SSF53649">
    <property type="entry name" value="Alkaline phosphatase-like"/>
    <property type="match status" value="1"/>
</dbReference>
<dbReference type="GO" id="GO:0030145">
    <property type="term" value="F:manganese ion binding"/>
    <property type="evidence" value="ECO:0007669"/>
    <property type="project" value="UniProtKB-UniRule"/>
</dbReference>
<feature type="binding site" evidence="6">
    <location>
        <position position="327"/>
    </location>
    <ligand>
        <name>Mn(2+)</name>
        <dbReference type="ChEBI" id="CHEBI:29035"/>
        <label>1</label>
    </ligand>
</feature>
<dbReference type="Gene3D" id="3.40.720.10">
    <property type="entry name" value="Alkaline Phosphatase, subunit A"/>
    <property type="match status" value="1"/>
</dbReference>
<comment type="function">
    <text evidence="6">Isomerase that catalyzes the conversion of deoxy-ribose 1-phosphate (dRib-1-P) and ribose 1-phosphate (Rib-1-P) to deoxy-ribose 5-phosphate (dRib-5-P) and ribose 5-phosphate (Rib-5-P), respectively.</text>
</comment>
<dbReference type="InterPro" id="IPR024052">
    <property type="entry name" value="Phosphopentomutase_DeoB_cap_sf"/>
</dbReference>
<dbReference type="Gene3D" id="3.30.70.1250">
    <property type="entry name" value="Phosphopentomutase"/>
    <property type="match status" value="1"/>
</dbReference>
<dbReference type="EMBL" id="CP010802">
    <property type="protein sequence ID" value="ALC15901.1"/>
    <property type="molecule type" value="Genomic_DNA"/>
</dbReference>
<dbReference type="InterPro" id="IPR010045">
    <property type="entry name" value="DeoB"/>
</dbReference>
<comment type="catalytic activity">
    <reaction evidence="6">
        <text>2-deoxy-alpha-D-ribose 1-phosphate = 2-deoxy-D-ribose 5-phosphate</text>
        <dbReference type="Rhea" id="RHEA:27658"/>
        <dbReference type="ChEBI" id="CHEBI:57259"/>
        <dbReference type="ChEBI" id="CHEBI:62877"/>
        <dbReference type="EC" id="5.4.2.7"/>
    </reaction>
</comment>
<dbReference type="GO" id="GO:0008973">
    <property type="term" value="F:phosphopentomutase activity"/>
    <property type="evidence" value="ECO:0007669"/>
    <property type="project" value="UniProtKB-UniRule"/>
</dbReference>
<evidence type="ECO:0000259" key="8">
    <source>
        <dbReference type="Pfam" id="PF01676"/>
    </source>
</evidence>
<keyword evidence="4 6" id="KW-0464">Manganese</keyword>
<keyword evidence="10" id="KW-1185">Reference proteome</keyword>
<dbReference type="PANTHER" id="PTHR21110:SF0">
    <property type="entry name" value="PHOSPHOPENTOMUTASE"/>
    <property type="match status" value="1"/>
</dbReference>
<proteinExistence type="inferred from homology"/>
<dbReference type="PIRSF" id="PIRSF001491">
    <property type="entry name" value="Ppentomutase"/>
    <property type="match status" value="1"/>
</dbReference>
<dbReference type="EC" id="5.4.2.7" evidence="6 7"/>
<reference evidence="9 10" key="1">
    <citation type="submission" date="2015-07" db="EMBL/GenBank/DDBJ databases">
        <title>Isolation and Genomic Characterization of a Novel Halophilic Metal-Reducing Deltaproteobacterium from the Deep Subsurface.</title>
        <authorList>
            <person name="Badalamenti J.P."/>
            <person name="Summers Z.M."/>
            <person name="Gralnick J.A."/>
            <person name="Bond D.R."/>
        </authorList>
    </citation>
    <scope>NUCLEOTIDE SEQUENCE [LARGE SCALE GENOMIC DNA]</scope>
    <source>
        <strain evidence="9 10">WTL</strain>
    </source>
</reference>
<feature type="binding site" evidence="6">
    <location>
        <position position="286"/>
    </location>
    <ligand>
        <name>Mn(2+)</name>
        <dbReference type="ChEBI" id="CHEBI:29035"/>
        <label>2</label>
    </ligand>
</feature>
<evidence type="ECO:0000256" key="6">
    <source>
        <dbReference type="HAMAP-Rule" id="MF_00740"/>
    </source>
</evidence>
<dbReference type="GO" id="GO:0006018">
    <property type="term" value="P:2-deoxyribose 1-phosphate catabolic process"/>
    <property type="evidence" value="ECO:0007669"/>
    <property type="project" value="UniProtKB-UniRule"/>
</dbReference>
<dbReference type="Proteomes" id="UP000057158">
    <property type="component" value="Chromosome"/>
</dbReference>
<evidence type="ECO:0000256" key="7">
    <source>
        <dbReference type="NCBIfam" id="TIGR01696"/>
    </source>
</evidence>
<dbReference type="GO" id="GO:0000287">
    <property type="term" value="F:magnesium ion binding"/>
    <property type="evidence" value="ECO:0007669"/>
    <property type="project" value="UniProtKB-UniRule"/>
</dbReference>
<dbReference type="OrthoDB" id="9769930at2"/>
<gene>
    <name evidence="6" type="primary">deoB</name>
    <name evidence="9" type="ORF">DSOUD_1119</name>
</gene>
<comment type="subcellular location">
    <subcellularLocation>
        <location evidence="6">Cytoplasm</location>
    </subcellularLocation>
</comment>